<evidence type="ECO:0000313" key="2">
    <source>
        <dbReference type="EMBL" id="KAK1378132.1"/>
    </source>
</evidence>
<reference evidence="2" key="1">
    <citation type="submission" date="2023-02" db="EMBL/GenBank/DDBJ databases">
        <title>Genome of toxic invasive species Heracleum sosnowskyi carries increased number of genes despite the absence of recent whole-genome duplications.</title>
        <authorList>
            <person name="Schelkunov M."/>
            <person name="Shtratnikova V."/>
            <person name="Makarenko M."/>
            <person name="Klepikova A."/>
            <person name="Omelchenko D."/>
            <person name="Novikova G."/>
            <person name="Obukhova E."/>
            <person name="Bogdanov V."/>
            <person name="Penin A."/>
            <person name="Logacheva M."/>
        </authorList>
    </citation>
    <scope>NUCLEOTIDE SEQUENCE</scope>
    <source>
        <strain evidence="2">Hsosn_3</strain>
        <tissue evidence="2">Leaf</tissue>
    </source>
</reference>
<gene>
    <name evidence="2" type="ORF">POM88_024876</name>
</gene>
<evidence type="ECO:0000313" key="3">
    <source>
        <dbReference type="Proteomes" id="UP001237642"/>
    </source>
</evidence>
<sequence length="329" mass="37316">MSLSRFELNLIRRWSSSHSLTTVKISSFSFSRDLEFLVPFLPGFWFQEFCSIVECFFPPIISLGYQTTMPLNPLMNAWMMMNKGGEGSSIGANSERHLGKRTQGDLSVGEGSQVRDPKKTKMESPPAHRAYLGHSNVLQPGKKGTSVDDFPVEVFNGFKLGEDAKFNDGLTHREITSRCFKGMGQVLSDFVRIVDGFGSGGGVEVDNLRTALQQSEKEKALLKDKLSLVYNMYQTHSVMKLQLEHSEKEKAGLREKLNFVYKLYETNHAARLRAEEERALLQAELEKLKAREDEQVRIKLEMAKDDTANSFKQHFPAKSMKFKETRIDG</sequence>
<reference evidence="2" key="2">
    <citation type="submission" date="2023-05" db="EMBL/GenBank/DDBJ databases">
        <authorList>
            <person name="Schelkunov M.I."/>
        </authorList>
    </citation>
    <scope>NUCLEOTIDE SEQUENCE</scope>
    <source>
        <strain evidence="2">Hsosn_3</strain>
        <tissue evidence="2">Leaf</tissue>
    </source>
</reference>
<proteinExistence type="predicted"/>
<name>A0AAD8I521_9APIA</name>
<dbReference type="AlphaFoldDB" id="A0AAD8I521"/>
<comment type="caution">
    <text evidence="2">The sequence shown here is derived from an EMBL/GenBank/DDBJ whole genome shotgun (WGS) entry which is preliminary data.</text>
</comment>
<feature type="compositionally biased region" description="Basic and acidic residues" evidence="1">
    <location>
        <begin position="113"/>
        <end position="122"/>
    </location>
</feature>
<keyword evidence="3" id="KW-1185">Reference proteome</keyword>
<organism evidence="2 3">
    <name type="scientific">Heracleum sosnowskyi</name>
    <dbReference type="NCBI Taxonomy" id="360622"/>
    <lineage>
        <taxon>Eukaryota</taxon>
        <taxon>Viridiplantae</taxon>
        <taxon>Streptophyta</taxon>
        <taxon>Embryophyta</taxon>
        <taxon>Tracheophyta</taxon>
        <taxon>Spermatophyta</taxon>
        <taxon>Magnoliopsida</taxon>
        <taxon>eudicotyledons</taxon>
        <taxon>Gunneridae</taxon>
        <taxon>Pentapetalae</taxon>
        <taxon>asterids</taxon>
        <taxon>campanulids</taxon>
        <taxon>Apiales</taxon>
        <taxon>Apiaceae</taxon>
        <taxon>Apioideae</taxon>
        <taxon>apioid superclade</taxon>
        <taxon>Tordylieae</taxon>
        <taxon>Tordyliinae</taxon>
        <taxon>Heracleum</taxon>
    </lineage>
</organism>
<feature type="region of interest" description="Disordered" evidence="1">
    <location>
        <begin position="88"/>
        <end position="126"/>
    </location>
</feature>
<accession>A0AAD8I521</accession>
<protein>
    <submittedName>
        <fullName evidence="2">Uncharacterized protein</fullName>
    </submittedName>
</protein>
<dbReference type="EMBL" id="JAUIZM010000006">
    <property type="protein sequence ID" value="KAK1378132.1"/>
    <property type="molecule type" value="Genomic_DNA"/>
</dbReference>
<evidence type="ECO:0000256" key="1">
    <source>
        <dbReference type="SAM" id="MobiDB-lite"/>
    </source>
</evidence>
<dbReference type="Proteomes" id="UP001237642">
    <property type="component" value="Unassembled WGS sequence"/>
</dbReference>